<dbReference type="Pfam" id="PF00923">
    <property type="entry name" value="TAL_FSA"/>
    <property type="match status" value="1"/>
</dbReference>
<evidence type="ECO:0000256" key="8">
    <source>
        <dbReference type="ARBA" id="ARBA00023126"/>
    </source>
</evidence>
<evidence type="ECO:0000256" key="2">
    <source>
        <dbReference type="ARBA" id="ARBA00004496"/>
    </source>
</evidence>
<protein>
    <recommendedName>
        <fullName evidence="5 10">Transaldolase</fullName>
        <ecNumber evidence="5 10">2.2.1.2</ecNumber>
    </recommendedName>
</protein>
<evidence type="ECO:0000256" key="3">
    <source>
        <dbReference type="ARBA" id="ARBA00004857"/>
    </source>
</evidence>
<evidence type="ECO:0000256" key="9">
    <source>
        <dbReference type="ARBA" id="ARBA00023270"/>
    </source>
</evidence>
<dbReference type="InterPro" id="IPR001585">
    <property type="entry name" value="TAL/FSA"/>
</dbReference>
<sequence>MSSPLESLIQTGTKLWLDSIDPDLVRENRALGATGATSNPIIVSDLLKTGRFDSDLETLLADDADDSSVAWTMTDKLVKDAQSVFADVFEQTKGNDGYVSFELDPLLEDASCELSVEEKAEQYIALGKKWSAGHTNRMIKVPATPGGLAALEELSAAGVTLNVTLIFSQRQYEAARDAVWRGAQRRENPGTLKSVYSIFISRIDVYTDKHAADLSSDAQGLVGIVNAKEIWKLNETFWADKNLPLDQEMIFASTGTKKPEDPKDKYVSALAGSDIQTNPPGTNAAVQEMTGKVFTRQVDVLPSAEVLEEIHTKIDFENLESTLMEEGLKKFADPQKALIKLIGEKRGALTA</sequence>
<evidence type="ECO:0000313" key="12">
    <source>
        <dbReference type="Proteomes" id="UP000316095"/>
    </source>
</evidence>
<comment type="subcellular location">
    <subcellularLocation>
        <location evidence="2 10">Cytoplasm</location>
    </subcellularLocation>
</comment>
<dbReference type="EMBL" id="SJPG01000001">
    <property type="protein sequence ID" value="TWT60010.1"/>
    <property type="molecule type" value="Genomic_DNA"/>
</dbReference>
<evidence type="ECO:0000256" key="4">
    <source>
        <dbReference type="ARBA" id="ARBA00008426"/>
    </source>
</evidence>
<evidence type="ECO:0000256" key="10">
    <source>
        <dbReference type="HAMAP-Rule" id="MF_00493"/>
    </source>
</evidence>
<evidence type="ECO:0000256" key="6">
    <source>
        <dbReference type="ARBA" id="ARBA00022490"/>
    </source>
</evidence>
<keyword evidence="7 10" id="KW-0808">Transferase</keyword>
<dbReference type="Gene3D" id="3.20.20.70">
    <property type="entry name" value="Aldolase class I"/>
    <property type="match status" value="1"/>
</dbReference>
<organism evidence="11 12">
    <name type="scientific">Rubinisphaera italica</name>
    <dbReference type="NCBI Taxonomy" id="2527969"/>
    <lineage>
        <taxon>Bacteria</taxon>
        <taxon>Pseudomonadati</taxon>
        <taxon>Planctomycetota</taxon>
        <taxon>Planctomycetia</taxon>
        <taxon>Planctomycetales</taxon>
        <taxon>Planctomycetaceae</taxon>
        <taxon>Rubinisphaera</taxon>
    </lineage>
</organism>
<keyword evidence="9 10" id="KW-0704">Schiff base</keyword>
<evidence type="ECO:0000256" key="7">
    <source>
        <dbReference type="ARBA" id="ARBA00022679"/>
    </source>
</evidence>
<dbReference type="RefSeq" id="WP_146502179.1">
    <property type="nucleotide sequence ID" value="NZ_SJPG01000001.1"/>
</dbReference>
<dbReference type="PANTHER" id="PTHR10683:SF31">
    <property type="entry name" value="TRANSALDOLASE"/>
    <property type="match status" value="1"/>
</dbReference>
<dbReference type="GO" id="GO:0006098">
    <property type="term" value="P:pentose-phosphate shunt"/>
    <property type="evidence" value="ECO:0007669"/>
    <property type="project" value="UniProtKB-UniRule"/>
</dbReference>
<dbReference type="GO" id="GO:0005975">
    <property type="term" value="P:carbohydrate metabolic process"/>
    <property type="evidence" value="ECO:0007669"/>
    <property type="project" value="InterPro"/>
</dbReference>
<keyword evidence="8 10" id="KW-0570">Pentose shunt</keyword>
<accession>A0A5C5XAK4</accession>
<proteinExistence type="inferred from homology"/>
<dbReference type="HAMAP" id="MF_00493">
    <property type="entry name" value="Transaldolase_2"/>
    <property type="match status" value="1"/>
</dbReference>
<name>A0A5C5XAK4_9PLAN</name>
<keyword evidence="12" id="KW-1185">Reference proteome</keyword>
<dbReference type="InterPro" id="IPR013785">
    <property type="entry name" value="Aldolase_TIM"/>
</dbReference>
<dbReference type="GO" id="GO:0005737">
    <property type="term" value="C:cytoplasm"/>
    <property type="evidence" value="ECO:0007669"/>
    <property type="project" value="UniProtKB-SubCell"/>
</dbReference>
<comment type="similarity">
    <text evidence="4 10">Belongs to the transaldolase family. Type 2 subfamily.</text>
</comment>
<gene>
    <name evidence="10 11" type="primary">tal</name>
    <name evidence="11" type="ORF">Pan54_07220</name>
</gene>
<dbReference type="Proteomes" id="UP000316095">
    <property type="component" value="Unassembled WGS sequence"/>
</dbReference>
<feature type="active site" description="Schiff-base intermediate with substrate" evidence="10">
    <location>
        <position position="140"/>
    </location>
</feature>
<comment type="catalytic activity">
    <reaction evidence="10">
        <text>D-sedoheptulose 7-phosphate + D-glyceraldehyde 3-phosphate = D-erythrose 4-phosphate + beta-D-fructose 6-phosphate</text>
        <dbReference type="Rhea" id="RHEA:17053"/>
        <dbReference type="ChEBI" id="CHEBI:16897"/>
        <dbReference type="ChEBI" id="CHEBI:57483"/>
        <dbReference type="ChEBI" id="CHEBI:57634"/>
        <dbReference type="ChEBI" id="CHEBI:59776"/>
        <dbReference type="EC" id="2.2.1.2"/>
    </reaction>
</comment>
<dbReference type="PANTHER" id="PTHR10683">
    <property type="entry name" value="TRANSALDOLASE"/>
    <property type="match status" value="1"/>
</dbReference>
<dbReference type="SUPFAM" id="SSF51569">
    <property type="entry name" value="Aldolase"/>
    <property type="match status" value="1"/>
</dbReference>
<evidence type="ECO:0000313" key="11">
    <source>
        <dbReference type="EMBL" id="TWT60010.1"/>
    </source>
</evidence>
<comment type="function">
    <text evidence="1 10">Transaldolase is important for the balance of metabolites in the pentose-phosphate pathway.</text>
</comment>
<dbReference type="AlphaFoldDB" id="A0A5C5XAK4"/>
<dbReference type="GO" id="GO:0004801">
    <property type="term" value="F:transaldolase activity"/>
    <property type="evidence" value="ECO:0007669"/>
    <property type="project" value="UniProtKB-UniRule"/>
</dbReference>
<reference evidence="11 12" key="1">
    <citation type="submission" date="2019-02" db="EMBL/GenBank/DDBJ databases">
        <title>Deep-cultivation of Planctomycetes and their phenomic and genomic characterization uncovers novel biology.</title>
        <authorList>
            <person name="Wiegand S."/>
            <person name="Jogler M."/>
            <person name="Boedeker C."/>
            <person name="Pinto D."/>
            <person name="Vollmers J."/>
            <person name="Rivas-Marin E."/>
            <person name="Kohn T."/>
            <person name="Peeters S.H."/>
            <person name="Heuer A."/>
            <person name="Rast P."/>
            <person name="Oberbeckmann S."/>
            <person name="Bunk B."/>
            <person name="Jeske O."/>
            <person name="Meyerdierks A."/>
            <person name="Storesund J.E."/>
            <person name="Kallscheuer N."/>
            <person name="Luecker S."/>
            <person name="Lage O.M."/>
            <person name="Pohl T."/>
            <person name="Merkel B.J."/>
            <person name="Hornburger P."/>
            <person name="Mueller R.-W."/>
            <person name="Bruemmer F."/>
            <person name="Labrenz M."/>
            <person name="Spormann A.M."/>
            <person name="Op Den Camp H."/>
            <person name="Overmann J."/>
            <person name="Amann R."/>
            <person name="Jetten M.S.M."/>
            <person name="Mascher T."/>
            <person name="Medema M.H."/>
            <person name="Devos D.P."/>
            <person name="Kaster A.-K."/>
            <person name="Ovreas L."/>
            <person name="Rohde M."/>
            <person name="Galperin M.Y."/>
            <person name="Jogler C."/>
        </authorList>
    </citation>
    <scope>NUCLEOTIDE SEQUENCE [LARGE SCALE GENOMIC DNA]</scope>
    <source>
        <strain evidence="11 12">Pan54</strain>
    </source>
</reference>
<dbReference type="InterPro" id="IPR004732">
    <property type="entry name" value="Transaldolase_2"/>
</dbReference>
<keyword evidence="6 10" id="KW-0963">Cytoplasm</keyword>
<evidence type="ECO:0000256" key="1">
    <source>
        <dbReference type="ARBA" id="ARBA00003518"/>
    </source>
</evidence>
<dbReference type="UniPathway" id="UPA00115">
    <property type="reaction ID" value="UER00414"/>
</dbReference>
<dbReference type="EC" id="2.2.1.2" evidence="5 10"/>
<comment type="caution">
    <text evidence="11">The sequence shown here is derived from an EMBL/GenBank/DDBJ whole genome shotgun (WGS) entry which is preliminary data.</text>
</comment>
<dbReference type="OrthoDB" id="140919at2"/>
<evidence type="ECO:0000256" key="5">
    <source>
        <dbReference type="ARBA" id="ARBA00013151"/>
    </source>
</evidence>
<comment type="pathway">
    <text evidence="3 10">Carbohydrate degradation; pentose phosphate pathway; D-glyceraldehyde 3-phosphate and beta-D-fructose 6-phosphate from D-ribose 5-phosphate and D-xylulose 5-phosphate (non-oxidative stage): step 2/3.</text>
</comment>